<proteinExistence type="inferred from homology"/>
<dbReference type="InterPro" id="IPR058624">
    <property type="entry name" value="MdtA-like_HH"/>
</dbReference>
<dbReference type="Pfam" id="PF25944">
    <property type="entry name" value="Beta-barrel_RND"/>
    <property type="match status" value="1"/>
</dbReference>
<evidence type="ECO:0000256" key="6">
    <source>
        <dbReference type="ARBA" id="ARBA00023136"/>
    </source>
</evidence>
<organism evidence="12 13">
    <name type="scientific">Candidatus Competibacter denitrificans Run_A_D11</name>
    <dbReference type="NCBI Taxonomy" id="1400863"/>
    <lineage>
        <taxon>Bacteria</taxon>
        <taxon>Pseudomonadati</taxon>
        <taxon>Pseudomonadota</taxon>
        <taxon>Gammaproteobacteria</taxon>
        <taxon>Candidatus Competibacteraceae</taxon>
        <taxon>Candidatus Competibacter</taxon>
    </lineage>
</organism>
<evidence type="ECO:0000256" key="2">
    <source>
        <dbReference type="ARBA" id="ARBA00009477"/>
    </source>
</evidence>
<gene>
    <name evidence="12" type="ORF">BN873_100008</name>
</gene>
<dbReference type="OrthoDB" id="9783047at2"/>
<dbReference type="Gene3D" id="2.40.420.20">
    <property type="match status" value="1"/>
</dbReference>
<evidence type="ECO:0000259" key="11">
    <source>
        <dbReference type="Pfam" id="PF25967"/>
    </source>
</evidence>
<feature type="domain" description="Multidrug resistance protein MdtA-like C-terminal permuted SH3" evidence="11">
    <location>
        <begin position="307"/>
        <end position="364"/>
    </location>
</feature>
<evidence type="ECO:0000259" key="10">
    <source>
        <dbReference type="Pfam" id="PF25944"/>
    </source>
</evidence>
<feature type="domain" description="Multidrug resistance protein MdtA-like alpha-helical hairpin" evidence="8">
    <location>
        <begin position="115"/>
        <end position="184"/>
    </location>
</feature>
<dbReference type="InterPro" id="IPR006143">
    <property type="entry name" value="RND_pump_MFP"/>
</dbReference>
<dbReference type="RefSeq" id="WP_102046980.1">
    <property type="nucleotide sequence ID" value="NZ_CBTJ020000002.1"/>
</dbReference>
<dbReference type="Gene3D" id="2.40.50.100">
    <property type="match status" value="1"/>
</dbReference>
<evidence type="ECO:0000313" key="12">
    <source>
        <dbReference type="EMBL" id="CDI00996.1"/>
    </source>
</evidence>
<feature type="coiled-coil region" evidence="7">
    <location>
        <begin position="115"/>
        <end position="142"/>
    </location>
</feature>
<dbReference type="InterPro" id="IPR058626">
    <property type="entry name" value="MdtA-like_b-barrel"/>
</dbReference>
<dbReference type="InterPro" id="IPR058625">
    <property type="entry name" value="MdtA-like_BSH"/>
</dbReference>
<protein>
    <submittedName>
        <fullName evidence="12">Efflux transporter, RND family, MFP subunit</fullName>
    </submittedName>
</protein>
<keyword evidence="4" id="KW-1003">Cell membrane</keyword>
<dbReference type="SUPFAM" id="SSF111369">
    <property type="entry name" value="HlyD-like secretion proteins"/>
    <property type="match status" value="1"/>
</dbReference>
<dbReference type="Pfam" id="PF25917">
    <property type="entry name" value="BSH_RND"/>
    <property type="match status" value="1"/>
</dbReference>
<evidence type="ECO:0000256" key="3">
    <source>
        <dbReference type="ARBA" id="ARBA00022448"/>
    </source>
</evidence>
<evidence type="ECO:0000256" key="4">
    <source>
        <dbReference type="ARBA" id="ARBA00022475"/>
    </source>
</evidence>
<dbReference type="InterPro" id="IPR058627">
    <property type="entry name" value="MdtA-like_C"/>
</dbReference>
<feature type="domain" description="Multidrug resistance protein MdtA-like beta-barrel" evidence="10">
    <location>
        <begin position="220"/>
        <end position="303"/>
    </location>
</feature>
<dbReference type="STRING" id="1400863.BN873_100008"/>
<comment type="caution">
    <text evidence="12">The sequence shown here is derived from an EMBL/GenBank/DDBJ whole genome shotgun (WGS) entry which is preliminary data.</text>
</comment>
<keyword evidence="7" id="KW-0175">Coiled coil</keyword>
<comment type="similarity">
    <text evidence="2">Belongs to the membrane fusion protein (MFP) (TC 8.A.1) family.</text>
</comment>
<sequence>MFIARGQPLKKSTALLLFLATLTVGGAVFHYGYPRTAAETKKPARAAPPVTVAPATVKNVPLILELVGRAEAHESVTLKARVDGQIAALPFKEGQTVTAGEVLARLDPADFDARLQQAEANLARDRAQLAKAQNDVRRLQTLKGRGFVSDQQLADARVTVDTMNATVQATQAAADVIRLQRSYTTIKAPFAGVIGARLVSPGATVKANDTALAILNQVRPLDVSFSVPERHLPRLRAALRSGALPVVVTVPGHGEQTFPGEARFLDNAVDPTTGAIQMKATVANDAQALTPGQFLNINLTLDTLAAAVTVPAIAIQQGPQGAFVFVVKTDETVETRPVTVTLRQAETAVIGQGLSGGETVVTDGQLRLTPGAKVQIKAGGG</sequence>
<evidence type="ECO:0000256" key="5">
    <source>
        <dbReference type="ARBA" id="ARBA00022519"/>
    </source>
</evidence>
<reference evidence="12" key="2">
    <citation type="submission" date="2014-03" db="EMBL/GenBank/DDBJ databases">
        <title>Candidatus Competibacter-lineage genomes retrieved from metagenomes reveal functional metabolic diversity.</title>
        <authorList>
            <person name="McIlroy S.J."/>
            <person name="Albertsen M."/>
            <person name="Andresen E.K."/>
            <person name="Saunders A.M."/>
            <person name="Kristiansen R."/>
            <person name="Stokholm-Bjerregaard M."/>
            <person name="Nielsen K.L."/>
            <person name="Nielsen P.H."/>
        </authorList>
    </citation>
    <scope>NUCLEOTIDE SEQUENCE</scope>
    <source>
        <strain evidence="12">Run_A_D11</strain>
    </source>
</reference>
<feature type="domain" description="Multidrug resistance protein MdtA-like barrel-sandwich hybrid" evidence="9">
    <location>
        <begin position="75"/>
        <end position="215"/>
    </location>
</feature>
<dbReference type="GO" id="GO:0015562">
    <property type="term" value="F:efflux transmembrane transporter activity"/>
    <property type="evidence" value="ECO:0007669"/>
    <property type="project" value="TreeGrafter"/>
</dbReference>
<evidence type="ECO:0000256" key="1">
    <source>
        <dbReference type="ARBA" id="ARBA00004236"/>
    </source>
</evidence>
<evidence type="ECO:0000313" key="13">
    <source>
        <dbReference type="Proteomes" id="UP000035760"/>
    </source>
</evidence>
<evidence type="ECO:0000259" key="9">
    <source>
        <dbReference type="Pfam" id="PF25917"/>
    </source>
</evidence>
<dbReference type="Proteomes" id="UP000035760">
    <property type="component" value="Unassembled WGS sequence"/>
</dbReference>
<name>W6M0W2_9GAMM</name>
<dbReference type="PANTHER" id="PTHR30469">
    <property type="entry name" value="MULTIDRUG RESISTANCE PROTEIN MDTA"/>
    <property type="match status" value="1"/>
</dbReference>
<dbReference type="Gene3D" id="2.40.30.170">
    <property type="match status" value="1"/>
</dbReference>
<evidence type="ECO:0000256" key="7">
    <source>
        <dbReference type="SAM" id="Coils"/>
    </source>
</evidence>
<dbReference type="NCBIfam" id="TIGR01730">
    <property type="entry name" value="RND_mfp"/>
    <property type="match status" value="1"/>
</dbReference>
<dbReference type="Pfam" id="PF25967">
    <property type="entry name" value="RND-MFP_C"/>
    <property type="match status" value="1"/>
</dbReference>
<keyword evidence="6" id="KW-0472">Membrane</keyword>
<comment type="subcellular location">
    <subcellularLocation>
        <location evidence="1">Cell membrane</location>
    </subcellularLocation>
</comment>
<keyword evidence="13" id="KW-1185">Reference proteome</keyword>
<dbReference type="Gene3D" id="1.10.287.470">
    <property type="entry name" value="Helix hairpin bin"/>
    <property type="match status" value="1"/>
</dbReference>
<dbReference type="Pfam" id="PF25876">
    <property type="entry name" value="HH_MFP_RND"/>
    <property type="match status" value="1"/>
</dbReference>
<dbReference type="EMBL" id="CBTJ020000002">
    <property type="protein sequence ID" value="CDI00996.1"/>
    <property type="molecule type" value="Genomic_DNA"/>
</dbReference>
<accession>W6M0W2</accession>
<reference evidence="12" key="1">
    <citation type="submission" date="2013-07" db="EMBL/GenBank/DDBJ databases">
        <authorList>
            <person name="McIlroy S."/>
        </authorList>
    </citation>
    <scope>NUCLEOTIDE SEQUENCE [LARGE SCALE GENOMIC DNA]</scope>
    <source>
        <strain evidence="12">Run_A_D11</strain>
    </source>
</reference>
<dbReference type="PANTHER" id="PTHR30469:SF36">
    <property type="entry name" value="BLL3903 PROTEIN"/>
    <property type="match status" value="1"/>
</dbReference>
<keyword evidence="5" id="KW-0997">Cell inner membrane</keyword>
<keyword evidence="3" id="KW-0813">Transport</keyword>
<dbReference type="AlphaFoldDB" id="W6M0W2"/>
<evidence type="ECO:0000259" key="8">
    <source>
        <dbReference type="Pfam" id="PF25876"/>
    </source>
</evidence>
<dbReference type="GO" id="GO:1990281">
    <property type="term" value="C:efflux pump complex"/>
    <property type="evidence" value="ECO:0007669"/>
    <property type="project" value="TreeGrafter"/>
</dbReference>